<organism evidence="1 2">
    <name type="scientific">Rhodococcus wratislaviensis</name>
    <name type="common">Tsukamurella wratislaviensis</name>
    <dbReference type="NCBI Taxonomy" id="44752"/>
    <lineage>
        <taxon>Bacteria</taxon>
        <taxon>Bacillati</taxon>
        <taxon>Actinomycetota</taxon>
        <taxon>Actinomycetes</taxon>
        <taxon>Mycobacteriales</taxon>
        <taxon>Nocardiaceae</taxon>
        <taxon>Rhodococcus</taxon>
    </lineage>
</organism>
<gene>
    <name evidence="1" type="ORF">NCTC13229_04305</name>
</gene>
<protein>
    <recommendedName>
        <fullName evidence="3">DNA-binding protein</fullName>
    </recommendedName>
</protein>
<reference evidence="1 2" key="1">
    <citation type="submission" date="2018-06" db="EMBL/GenBank/DDBJ databases">
        <authorList>
            <consortium name="Pathogen Informatics"/>
            <person name="Doyle S."/>
        </authorList>
    </citation>
    <scope>NUCLEOTIDE SEQUENCE [LARGE SCALE GENOMIC DNA]</scope>
    <source>
        <strain evidence="1 2">NCTC13229</strain>
    </source>
</reference>
<proteinExistence type="predicted"/>
<accession>A0AB38FGM6</accession>
<comment type="caution">
    <text evidence="1">The sequence shown here is derived from an EMBL/GenBank/DDBJ whole genome shotgun (WGS) entry which is preliminary data.</text>
</comment>
<dbReference type="RefSeq" id="WP_112300849.1">
    <property type="nucleotide sequence ID" value="NZ_QTTP01000001.1"/>
</dbReference>
<evidence type="ECO:0000313" key="2">
    <source>
        <dbReference type="Proteomes" id="UP000251211"/>
    </source>
</evidence>
<dbReference type="Proteomes" id="UP000251211">
    <property type="component" value="Unassembled WGS sequence"/>
</dbReference>
<dbReference type="EMBL" id="UAUI01000019">
    <property type="protein sequence ID" value="SPZ40808.1"/>
    <property type="molecule type" value="Genomic_DNA"/>
</dbReference>
<evidence type="ECO:0000313" key="1">
    <source>
        <dbReference type="EMBL" id="SPZ40808.1"/>
    </source>
</evidence>
<name>A0AB38FGM6_RHOWR</name>
<sequence>MGIKVSADLYELTWGDLFNLVDLARGAGVDESDEVTQVPVENHDENVIDRFELELPNGTSIRRSPTLSNEDRDRFAEALDQVIERDGDARASMIELKELRDWLV</sequence>
<dbReference type="AlphaFoldDB" id="A0AB38FGM6"/>
<evidence type="ECO:0008006" key="3">
    <source>
        <dbReference type="Google" id="ProtNLM"/>
    </source>
</evidence>